<gene>
    <name evidence="3" type="ORF">DMAD_13476</name>
</gene>
<accession>A0AAU9FKK6</accession>
<dbReference type="GO" id="GO:0004867">
    <property type="term" value="F:serine-type endopeptidase inhibitor activity"/>
    <property type="evidence" value="ECO:0007669"/>
    <property type="project" value="InterPro"/>
</dbReference>
<dbReference type="PROSITE" id="PS50279">
    <property type="entry name" value="BPTI_KUNITZ_2"/>
    <property type="match status" value="1"/>
</dbReference>
<dbReference type="AlphaFoldDB" id="A0AAU9FKK6"/>
<evidence type="ECO:0000259" key="2">
    <source>
        <dbReference type="PROSITE" id="PS50279"/>
    </source>
</evidence>
<dbReference type="EMBL" id="AP029264">
    <property type="protein sequence ID" value="BFF96234.1"/>
    <property type="molecule type" value="Genomic_DNA"/>
</dbReference>
<dbReference type="Pfam" id="PF00014">
    <property type="entry name" value="Kunitz_BPTI"/>
    <property type="match status" value="1"/>
</dbReference>
<dbReference type="SMART" id="SM00131">
    <property type="entry name" value="KU"/>
    <property type="match status" value="1"/>
</dbReference>
<keyword evidence="4" id="KW-1185">Reference proteome</keyword>
<feature type="chain" id="PRO_5043672768" description="BPTI/Kunitz inhibitor domain-containing protein" evidence="1">
    <location>
        <begin position="32"/>
        <end position="113"/>
    </location>
</feature>
<keyword evidence="1" id="KW-0732">Signal</keyword>
<name>A0AAU9FKK6_DROMD</name>
<dbReference type="SUPFAM" id="SSF57362">
    <property type="entry name" value="BPTI-like"/>
    <property type="match status" value="1"/>
</dbReference>
<sequence>MSRTKPALVWLSPLLLLLLLLSLGGLHPTAARYLPPGLPVIPNICKQPPPRSVGICTIQIEGFYYDPATLDCQMYSIGACHSTPGQSFGDIQDCVATCVHGRRRNQDLYVNEG</sequence>
<dbReference type="InterPro" id="IPR002223">
    <property type="entry name" value="Kunitz_BPTI"/>
</dbReference>
<organism evidence="3 4">
    <name type="scientific">Drosophila madeirensis</name>
    <name type="common">Fruit fly</name>
    <dbReference type="NCBI Taxonomy" id="30013"/>
    <lineage>
        <taxon>Eukaryota</taxon>
        <taxon>Metazoa</taxon>
        <taxon>Ecdysozoa</taxon>
        <taxon>Arthropoda</taxon>
        <taxon>Hexapoda</taxon>
        <taxon>Insecta</taxon>
        <taxon>Pterygota</taxon>
        <taxon>Neoptera</taxon>
        <taxon>Endopterygota</taxon>
        <taxon>Diptera</taxon>
        <taxon>Brachycera</taxon>
        <taxon>Muscomorpha</taxon>
        <taxon>Ephydroidea</taxon>
        <taxon>Drosophilidae</taxon>
        <taxon>Drosophila</taxon>
        <taxon>Sophophora</taxon>
    </lineage>
</organism>
<feature type="domain" description="BPTI/Kunitz inhibitor" evidence="2">
    <location>
        <begin position="45"/>
        <end position="98"/>
    </location>
</feature>
<evidence type="ECO:0000313" key="3">
    <source>
        <dbReference type="EMBL" id="BFF96234.1"/>
    </source>
</evidence>
<dbReference type="Gene3D" id="4.10.410.10">
    <property type="entry name" value="Pancreatic trypsin inhibitor Kunitz domain"/>
    <property type="match status" value="1"/>
</dbReference>
<protein>
    <recommendedName>
        <fullName evidence="2">BPTI/Kunitz inhibitor domain-containing protein</fullName>
    </recommendedName>
</protein>
<reference evidence="3 4" key="1">
    <citation type="submission" date="2024-02" db="EMBL/GenBank/DDBJ databases">
        <title>A chromosome-level genome assembly of Drosophila madeirensis, a fruit fly species endemic to Madeira island.</title>
        <authorList>
            <person name="Tomihara K."/>
            <person name="Llopart A."/>
            <person name="Yamamoto D."/>
        </authorList>
    </citation>
    <scope>NUCLEOTIDE SEQUENCE [LARGE SCALE GENOMIC DNA]</scope>
    <source>
        <strain evidence="3 4">RF1</strain>
    </source>
</reference>
<evidence type="ECO:0000256" key="1">
    <source>
        <dbReference type="SAM" id="SignalP"/>
    </source>
</evidence>
<dbReference type="InterPro" id="IPR036880">
    <property type="entry name" value="Kunitz_BPTI_sf"/>
</dbReference>
<proteinExistence type="predicted"/>
<feature type="signal peptide" evidence="1">
    <location>
        <begin position="1"/>
        <end position="31"/>
    </location>
</feature>
<evidence type="ECO:0000313" key="4">
    <source>
        <dbReference type="Proteomes" id="UP001500889"/>
    </source>
</evidence>
<dbReference type="Proteomes" id="UP001500889">
    <property type="component" value="Chromosome U"/>
</dbReference>